<gene>
    <name evidence="1" type="ORF">B9Z37_14185</name>
</gene>
<dbReference type="SUPFAM" id="SSF81593">
    <property type="entry name" value="Nucleotidyltransferase substrate binding subunit/domain"/>
    <property type="match status" value="1"/>
</dbReference>
<organism evidence="1 2">
    <name type="scientific">Limnohabitans parvus II-B4</name>
    <dbReference type="NCBI Taxonomy" id="1293052"/>
    <lineage>
        <taxon>Bacteria</taxon>
        <taxon>Pseudomonadati</taxon>
        <taxon>Pseudomonadota</taxon>
        <taxon>Betaproteobacteria</taxon>
        <taxon>Burkholderiales</taxon>
        <taxon>Comamonadaceae</taxon>
        <taxon>Limnohabitans</taxon>
    </lineage>
</organism>
<dbReference type="Gene3D" id="1.20.120.330">
    <property type="entry name" value="Nucleotidyltransferases domain 2"/>
    <property type="match status" value="1"/>
</dbReference>
<dbReference type="OrthoDB" id="13547at2"/>
<proteinExistence type="predicted"/>
<evidence type="ECO:0000313" key="1">
    <source>
        <dbReference type="EMBL" id="PUE51558.1"/>
    </source>
</evidence>
<sequence>MRVAEGQWERLQFLARVTHKECLYLQETDSRLFADPMTLESLQKMEIDPVLAERLDAFVGRFGRLQDNLGDKLLPQLLDAMAEKTGAVIENLDRAEKLGWIESADVWLEVRKLRNQMVHEYIEDMNILISALKAGHAFVPVLIATAQRFAAQIEKLTP</sequence>
<protein>
    <recommendedName>
        <fullName evidence="3">Toxin-antitoxin system antitoxin subunit</fullName>
    </recommendedName>
</protein>
<accession>A0A315E3R3</accession>
<dbReference type="AlphaFoldDB" id="A0A315E3R3"/>
<reference evidence="1 2" key="1">
    <citation type="submission" date="2017-04" db="EMBL/GenBank/DDBJ databases">
        <title>Unexpected and diverse lifestyles within the genus Limnohabitans.</title>
        <authorList>
            <person name="Kasalicky V."/>
            <person name="Mehrshad M."/>
            <person name="Andrei S.-A."/>
            <person name="Salcher M."/>
            <person name="Kratochvilova H."/>
            <person name="Simek K."/>
            <person name="Ghai R."/>
        </authorList>
    </citation>
    <scope>NUCLEOTIDE SEQUENCE [LARGE SCALE GENOMIC DNA]</scope>
    <source>
        <strain evidence="1 2">II-B4</strain>
    </source>
</reference>
<dbReference type="EMBL" id="NESN01000006">
    <property type="protein sequence ID" value="PUE51558.1"/>
    <property type="molecule type" value="Genomic_DNA"/>
</dbReference>
<keyword evidence="2" id="KW-1185">Reference proteome</keyword>
<evidence type="ECO:0008006" key="3">
    <source>
        <dbReference type="Google" id="ProtNLM"/>
    </source>
</evidence>
<dbReference type="Proteomes" id="UP000250790">
    <property type="component" value="Unassembled WGS sequence"/>
</dbReference>
<evidence type="ECO:0000313" key="2">
    <source>
        <dbReference type="Proteomes" id="UP000250790"/>
    </source>
</evidence>
<comment type="caution">
    <text evidence="1">The sequence shown here is derived from an EMBL/GenBank/DDBJ whole genome shotgun (WGS) entry which is preliminary data.</text>
</comment>
<name>A0A315E3R3_9BURK</name>